<keyword evidence="2" id="KW-1133">Transmembrane helix</keyword>
<feature type="region of interest" description="Disordered" evidence="1">
    <location>
        <begin position="105"/>
        <end position="139"/>
    </location>
</feature>
<evidence type="ECO:0000313" key="3">
    <source>
        <dbReference type="EMBL" id="MBC9247384.1"/>
    </source>
</evidence>
<dbReference type="PANTHER" id="PTHR34703">
    <property type="entry name" value="ANTIPORTER SUBUNIT MNHG2-RELATED"/>
    <property type="match status" value="1"/>
</dbReference>
<evidence type="ECO:0000256" key="1">
    <source>
        <dbReference type="SAM" id="MobiDB-lite"/>
    </source>
</evidence>
<protein>
    <submittedName>
        <fullName evidence="3">Cation:proton antiporter</fullName>
    </submittedName>
</protein>
<keyword evidence="4" id="KW-1185">Reference proteome</keyword>
<accession>A0A926GHF7</accession>
<sequence>MNGFEGLPLWISIPVALLVMLGATLTLIGALGFVQLSSFYDRLHAPTLGASWGTGAIILASSILATYLQQRLVVHELVIGLCVLVTIPVTLMLLGRTALLRDRTENPTALPEKMRNSLDAEDAAQQEQEAEERAKQSSA</sequence>
<keyword evidence="2" id="KW-0472">Membrane</keyword>
<dbReference type="AlphaFoldDB" id="A0A926GHF7"/>
<dbReference type="Proteomes" id="UP000608594">
    <property type="component" value="Unassembled WGS sequence"/>
</dbReference>
<gene>
    <name evidence="3" type="ORF">H4P12_11835</name>
</gene>
<feature type="compositionally biased region" description="Acidic residues" evidence="1">
    <location>
        <begin position="119"/>
        <end position="130"/>
    </location>
</feature>
<feature type="transmembrane region" description="Helical" evidence="2">
    <location>
        <begin position="74"/>
        <end position="94"/>
    </location>
</feature>
<dbReference type="InterPro" id="IPR005133">
    <property type="entry name" value="PhaG_MnhG_YufB"/>
</dbReference>
<dbReference type="RefSeq" id="WP_187793867.1">
    <property type="nucleotide sequence ID" value="NZ_JACOQL010000003.1"/>
</dbReference>
<keyword evidence="2" id="KW-0812">Transmembrane</keyword>
<dbReference type="Pfam" id="PF03334">
    <property type="entry name" value="PhaG_MnhG_YufB"/>
    <property type="match status" value="1"/>
</dbReference>
<feature type="transmembrane region" description="Helical" evidence="2">
    <location>
        <begin position="48"/>
        <end position="68"/>
    </location>
</feature>
<name>A0A926GHF7_9RHOB</name>
<feature type="transmembrane region" description="Helical" evidence="2">
    <location>
        <begin position="12"/>
        <end position="36"/>
    </location>
</feature>
<dbReference type="GO" id="GO:0015385">
    <property type="term" value="F:sodium:proton antiporter activity"/>
    <property type="evidence" value="ECO:0007669"/>
    <property type="project" value="TreeGrafter"/>
</dbReference>
<dbReference type="NCBIfam" id="TIGR01300">
    <property type="entry name" value="CPA3_mnhG_phaG"/>
    <property type="match status" value="1"/>
</dbReference>
<organism evidence="3 4">
    <name type="scientific">Paracoccus amoyensis</name>
    <dbReference type="NCBI Taxonomy" id="2760093"/>
    <lineage>
        <taxon>Bacteria</taxon>
        <taxon>Pseudomonadati</taxon>
        <taxon>Pseudomonadota</taxon>
        <taxon>Alphaproteobacteria</taxon>
        <taxon>Rhodobacterales</taxon>
        <taxon>Paracoccaceae</taxon>
        <taxon>Paracoccus</taxon>
    </lineage>
</organism>
<evidence type="ECO:0000256" key="2">
    <source>
        <dbReference type="SAM" id="Phobius"/>
    </source>
</evidence>
<evidence type="ECO:0000313" key="4">
    <source>
        <dbReference type="Proteomes" id="UP000608594"/>
    </source>
</evidence>
<proteinExistence type="predicted"/>
<reference evidence="3" key="1">
    <citation type="submission" date="2020-08" db="EMBL/GenBank/DDBJ databases">
        <title>Paracoccus amoyensis sp. nov., isolated from the surface seawater at coast of Xiamen, Fujian.</title>
        <authorList>
            <person name="Lyu L."/>
        </authorList>
    </citation>
    <scope>NUCLEOTIDE SEQUENCE</scope>
    <source>
        <strain evidence="3">11-3</strain>
    </source>
</reference>
<dbReference type="EMBL" id="JACOQL010000003">
    <property type="protein sequence ID" value="MBC9247384.1"/>
    <property type="molecule type" value="Genomic_DNA"/>
</dbReference>
<dbReference type="PANTHER" id="PTHR34703:SF1">
    <property type="entry name" value="ANTIPORTER SUBUNIT MNHG2-RELATED"/>
    <property type="match status" value="1"/>
</dbReference>
<comment type="caution">
    <text evidence="3">The sequence shown here is derived from an EMBL/GenBank/DDBJ whole genome shotgun (WGS) entry which is preliminary data.</text>
</comment>